<feature type="domain" description="F-box" evidence="2">
    <location>
        <begin position="53"/>
        <end position="90"/>
    </location>
</feature>
<evidence type="ECO:0000313" key="4">
    <source>
        <dbReference type="Proteomes" id="UP000631114"/>
    </source>
</evidence>
<feature type="compositionally biased region" description="Basic and acidic residues" evidence="1">
    <location>
        <begin position="23"/>
        <end position="61"/>
    </location>
</feature>
<dbReference type="OrthoDB" id="591557at2759"/>
<dbReference type="InterPro" id="IPR036047">
    <property type="entry name" value="F-box-like_dom_sf"/>
</dbReference>
<dbReference type="EMBL" id="JADFTS010000009">
    <property type="protein sequence ID" value="KAF9588523.1"/>
    <property type="molecule type" value="Genomic_DNA"/>
</dbReference>
<protein>
    <recommendedName>
        <fullName evidence="2">F-box domain-containing protein</fullName>
    </recommendedName>
</protein>
<name>A0A835H0J6_9MAGN</name>
<dbReference type="Proteomes" id="UP000631114">
    <property type="component" value="Unassembled WGS sequence"/>
</dbReference>
<dbReference type="PROSITE" id="PS50181">
    <property type="entry name" value="FBOX"/>
    <property type="match status" value="1"/>
</dbReference>
<organism evidence="3 4">
    <name type="scientific">Coptis chinensis</name>
    <dbReference type="NCBI Taxonomy" id="261450"/>
    <lineage>
        <taxon>Eukaryota</taxon>
        <taxon>Viridiplantae</taxon>
        <taxon>Streptophyta</taxon>
        <taxon>Embryophyta</taxon>
        <taxon>Tracheophyta</taxon>
        <taxon>Spermatophyta</taxon>
        <taxon>Magnoliopsida</taxon>
        <taxon>Ranunculales</taxon>
        <taxon>Ranunculaceae</taxon>
        <taxon>Coptidoideae</taxon>
        <taxon>Coptis</taxon>
    </lineage>
</organism>
<evidence type="ECO:0000259" key="2">
    <source>
        <dbReference type="PROSITE" id="PS50181"/>
    </source>
</evidence>
<reference evidence="3 4" key="1">
    <citation type="submission" date="2020-10" db="EMBL/GenBank/DDBJ databases">
        <title>The Coptis chinensis genome and diversification of protoberbering-type alkaloids.</title>
        <authorList>
            <person name="Wang B."/>
            <person name="Shu S."/>
            <person name="Song C."/>
            <person name="Liu Y."/>
        </authorList>
    </citation>
    <scope>NUCLEOTIDE SEQUENCE [LARGE SCALE GENOMIC DNA]</scope>
    <source>
        <strain evidence="3">HL-2020</strain>
        <tissue evidence="3">Leaf</tissue>
    </source>
</reference>
<dbReference type="Pfam" id="PF00646">
    <property type="entry name" value="F-box"/>
    <property type="match status" value="1"/>
</dbReference>
<accession>A0A835H0J6</accession>
<feature type="compositionally biased region" description="Polar residues" evidence="1">
    <location>
        <begin position="7"/>
        <end position="19"/>
    </location>
</feature>
<dbReference type="AlphaFoldDB" id="A0A835H0J6"/>
<keyword evidence="4" id="KW-1185">Reference proteome</keyword>
<dbReference type="InterPro" id="IPR001810">
    <property type="entry name" value="F-box_dom"/>
</dbReference>
<sequence>MSKERNNLMSTSATTNAPKQSRRLIEEEKEDKEASKSKNDIRSEEKQEEKEGSKSKNDLPRDMMEEILSRLPVKSLLRFSAIVKDYEIIEIVCFVKPTHIHPSEVAVYSLKSKLWTSIPDIPYRVCSKMGVHVNGALH</sequence>
<gene>
    <name evidence="3" type="ORF">IFM89_013017</name>
</gene>
<dbReference type="SUPFAM" id="SSF81383">
    <property type="entry name" value="F-box domain"/>
    <property type="match status" value="1"/>
</dbReference>
<feature type="region of interest" description="Disordered" evidence="1">
    <location>
        <begin position="1"/>
        <end position="61"/>
    </location>
</feature>
<comment type="caution">
    <text evidence="3">The sequence shown here is derived from an EMBL/GenBank/DDBJ whole genome shotgun (WGS) entry which is preliminary data.</text>
</comment>
<evidence type="ECO:0000313" key="3">
    <source>
        <dbReference type="EMBL" id="KAF9588523.1"/>
    </source>
</evidence>
<evidence type="ECO:0000256" key="1">
    <source>
        <dbReference type="SAM" id="MobiDB-lite"/>
    </source>
</evidence>
<proteinExistence type="predicted"/>